<reference evidence="10 11" key="1">
    <citation type="submission" date="2015-03" db="EMBL/GenBank/DDBJ databases">
        <title>RNA-seq based gene annotation and comparative genomics of four Zymoseptoria species reveal species-specific pathogenicity related genes and transposable element activity.</title>
        <authorList>
            <person name="Grandaubert J."/>
            <person name="Bhattacharyya A."/>
            <person name="Stukenbrock E.H."/>
        </authorList>
    </citation>
    <scope>NUCLEOTIDE SEQUENCE [LARGE SCALE GENOMIC DNA]</scope>
    <source>
        <strain evidence="10 11">Zb18110</strain>
    </source>
</reference>
<feature type="region of interest" description="Disordered" evidence="8">
    <location>
        <begin position="29"/>
        <end position="56"/>
    </location>
</feature>
<sequence length="495" mass="55193">MDINMAECPFCGFYSNEYAVQLHIEQQHTEDSPFVPQTQEPVAPAAPVSDHNPSRTSAEWTRCTRVGCGELIPLAGIDEHLDLHLALDLSQEEDRPPLPPRLRPQTQAVATHAGSQPANEPSQDRKELIETSASKVSKAGSKSKSSTSAGKSRDVSLLSYFSGGSHSTGRKPPTKSYKVLGPRTPGRLGKGELGPHAFEREMPAEVRRRLEEDTKPREVNRIGKNGKIVRERHVSNETTGLVPVLADLCAMEDTTTVAYFCHPSTKHIHKVKCDGDFCGYWSTQMVLSYVQHVNPDGPQTLPNVLKMQSYIEQAWGRGIGAHGRIETGGIYNTRKWIGTHEAVAFFTRIDVGVDALAFEQPKDRNGSSAVQELLDHVEAYFMSAVEFEEYGTSRITQLPPIFFQRLGHSMTIVGIEREVDDTRNLLVFDSSHATSETMKKLVATGRATASVRRLLDVYRRSDWSLSKWNEFEIIVPHVKEDKVSPDPTRQHDRSE</sequence>
<dbReference type="GO" id="GO:0005634">
    <property type="term" value="C:nucleus"/>
    <property type="evidence" value="ECO:0007669"/>
    <property type="project" value="UniProtKB-SubCell"/>
</dbReference>
<dbReference type="Proteomes" id="UP000033647">
    <property type="component" value="Unassembled WGS sequence"/>
</dbReference>
<evidence type="ECO:0000256" key="1">
    <source>
        <dbReference type="ARBA" id="ARBA00004123"/>
    </source>
</evidence>
<keyword evidence="5" id="KW-0378">Hydrolase</keyword>
<keyword evidence="3" id="KW-0479">Metal-binding</keyword>
<organism evidence="10 11">
    <name type="scientific">Zymoseptoria brevis</name>
    <dbReference type="NCBI Taxonomy" id="1047168"/>
    <lineage>
        <taxon>Eukaryota</taxon>
        <taxon>Fungi</taxon>
        <taxon>Dikarya</taxon>
        <taxon>Ascomycota</taxon>
        <taxon>Pezizomycotina</taxon>
        <taxon>Dothideomycetes</taxon>
        <taxon>Dothideomycetidae</taxon>
        <taxon>Mycosphaerellales</taxon>
        <taxon>Mycosphaerellaceae</taxon>
        <taxon>Zymoseptoria</taxon>
    </lineage>
</organism>
<comment type="caution">
    <text evidence="10">The sequence shown here is derived from an EMBL/GenBank/DDBJ whole genome shotgun (WGS) entry which is preliminary data.</text>
</comment>
<dbReference type="InterPro" id="IPR041298">
    <property type="entry name" value="UBZ3"/>
</dbReference>
<keyword evidence="2" id="KW-0808">Transferase</keyword>
<name>A0A0F4GRG2_9PEZI</name>
<accession>A0A0F4GRG2</accession>
<dbReference type="Pfam" id="PF07910">
    <property type="entry name" value="Peptidase_C78"/>
    <property type="match status" value="1"/>
</dbReference>
<dbReference type="GO" id="GO:0016787">
    <property type="term" value="F:hydrolase activity"/>
    <property type="evidence" value="ECO:0007669"/>
    <property type="project" value="UniProtKB-KW"/>
</dbReference>
<evidence type="ECO:0000313" key="10">
    <source>
        <dbReference type="EMBL" id="KJX99627.1"/>
    </source>
</evidence>
<evidence type="ECO:0000256" key="5">
    <source>
        <dbReference type="ARBA" id="ARBA00022801"/>
    </source>
</evidence>
<keyword evidence="11" id="KW-1185">Reference proteome</keyword>
<dbReference type="InterPro" id="IPR012462">
    <property type="entry name" value="UFSP1/2_DUB_cat"/>
</dbReference>
<protein>
    <submittedName>
        <fullName evidence="10">DUF1671 domain-containing protein</fullName>
    </submittedName>
</protein>
<feature type="compositionally biased region" description="Low complexity" evidence="8">
    <location>
        <begin position="131"/>
        <end position="150"/>
    </location>
</feature>
<feature type="region of interest" description="Disordered" evidence="8">
    <location>
        <begin position="92"/>
        <end position="194"/>
    </location>
</feature>
<keyword evidence="4" id="KW-0227">DNA damage</keyword>
<dbReference type="EMBL" id="LAFY01000346">
    <property type="protein sequence ID" value="KJX99627.1"/>
    <property type="molecule type" value="Genomic_DNA"/>
</dbReference>
<feature type="compositionally biased region" description="Polar residues" evidence="8">
    <location>
        <begin position="105"/>
        <end position="121"/>
    </location>
</feature>
<evidence type="ECO:0000259" key="9">
    <source>
        <dbReference type="PROSITE" id="PS51907"/>
    </source>
</evidence>
<evidence type="ECO:0000256" key="8">
    <source>
        <dbReference type="SAM" id="MobiDB-lite"/>
    </source>
</evidence>
<feature type="domain" description="UBZ3-type" evidence="9">
    <location>
        <begin position="56"/>
        <end position="92"/>
    </location>
</feature>
<evidence type="ECO:0000256" key="2">
    <source>
        <dbReference type="ARBA" id="ARBA00022679"/>
    </source>
</evidence>
<keyword evidence="7" id="KW-0539">Nucleus</keyword>
<dbReference type="GO" id="GO:0006281">
    <property type="term" value="P:DNA repair"/>
    <property type="evidence" value="ECO:0007669"/>
    <property type="project" value="UniProtKB-KW"/>
</dbReference>
<keyword evidence="6" id="KW-0234">DNA repair</keyword>
<evidence type="ECO:0000256" key="3">
    <source>
        <dbReference type="ARBA" id="ARBA00022723"/>
    </source>
</evidence>
<evidence type="ECO:0000313" key="11">
    <source>
        <dbReference type="Proteomes" id="UP000033647"/>
    </source>
</evidence>
<dbReference type="STRING" id="1047168.A0A0F4GRG2"/>
<dbReference type="PROSITE" id="PS51907">
    <property type="entry name" value="ZF_UBZ3"/>
    <property type="match status" value="1"/>
</dbReference>
<evidence type="ECO:0000256" key="7">
    <source>
        <dbReference type="ARBA" id="ARBA00023242"/>
    </source>
</evidence>
<gene>
    <name evidence="10" type="ORF">TI39_contig354g00022</name>
</gene>
<dbReference type="OrthoDB" id="288987at2759"/>
<proteinExistence type="predicted"/>
<evidence type="ECO:0000256" key="6">
    <source>
        <dbReference type="ARBA" id="ARBA00023204"/>
    </source>
</evidence>
<dbReference type="AlphaFoldDB" id="A0A0F4GRG2"/>
<comment type="subcellular location">
    <subcellularLocation>
        <location evidence="1">Nucleus</location>
    </subcellularLocation>
</comment>
<dbReference type="GO" id="GO:0046872">
    <property type="term" value="F:metal ion binding"/>
    <property type="evidence" value="ECO:0007669"/>
    <property type="project" value="UniProtKB-KW"/>
</dbReference>
<evidence type="ECO:0000256" key="4">
    <source>
        <dbReference type="ARBA" id="ARBA00022763"/>
    </source>
</evidence>
<dbReference type="GO" id="GO:0016740">
    <property type="term" value="F:transferase activity"/>
    <property type="evidence" value="ECO:0007669"/>
    <property type="project" value="UniProtKB-KW"/>
</dbReference>
<dbReference type="Gene3D" id="3.90.70.130">
    <property type="match status" value="1"/>
</dbReference>